<keyword evidence="1" id="KW-0812">Transmembrane</keyword>
<evidence type="ECO:0000256" key="1">
    <source>
        <dbReference type="SAM" id="Phobius"/>
    </source>
</evidence>
<keyword evidence="1" id="KW-1133">Transmembrane helix</keyword>
<keyword evidence="1" id="KW-0472">Membrane</keyword>
<feature type="transmembrane region" description="Helical" evidence="1">
    <location>
        <begin position="127"/>
        <end position="150"/>
    </location>
</feature>
<organism evidence="2 3">
    <name type="scientific">Elizabethkingia miricola</name>
    <name type="common">Chryseobacterium miricola</name>
    <dbReference type="NCBI Taxonomy" id="172045"/>
    <lineage>
        <taxon>Bacteria</taxon>
        <taxon>Pseudomonadati</taxon>
        <taxon>Bacteroidota</taxon>
        <taxon>Flavobacteriia</taxon>
        <taxon>Flavobacteriales</taxon>
        <taxon>Weeksellaceae</taxon>
        <taxon>Elizabethkingia</taxon>
    </lineage>
</organism>
<feature type="transmembrane region" description="Helical" evidence="1">
    <location>
        <begin position="15"/>
        <end position="35"/>
    </location>
</feature>
<dbReference type="AlphaFoldDB" id="A0AAQ1PLB5"/>
<feature type="transmembrane region" description="Helical" evidence="1">
    <location>
        <begin position="74"/>
        <end position="92"/>
    </location>
</feature>
<dbReference type="Proteomes" id="UP000064412">
    <property type="component" value="Unassembled WGS sequence"/>
</dbReference>
<gene>
    <name evidence="2" type="ORF">ATB95_06530</name>
</gene>
<feature type="transmembrane region" description="Helical" evidence="1">
    <location>
        <begin position="156"/>
        <end position="176"/>
    </location>
</feature>
<proteinExistence type="predicted"/>
<comment type="caution">
    <text evidence="2">The sequence shown here is derived from an EMBL/GenBank/DDBJ whole genome shotgun (WGS) entry which is preliminary data.</text>
</comment>
<accession>A0AAQ1PLB5</accession>
<evidence type="ECO:0000313" key="2">
    <source>
        <dbReference type="EMBL" id="KUY20557.1"/>
    </source>
</evidence>
<dbReference type="EMBL" id="LNOI01000001">
    <property type="protein sequence ID" value="KUY20557.1"/>
    <property type="molecule type" value="Genomic_DNA"/>
</dbReference>
<protein>
    <recommendedName>
        <fullName evidence="4">DUF308 domain-containing protein</fullName>
    </recommendedName>
</protein>
<reference evidence="2 3" key="1">
    <citation type="submission" date="2015-11" db="EMBL/GenBank/DDBJ databases">
        <authorList>
            <person name="Nicholson A.C."/>
            <person name="Humrighouse B.W."/>
            <person name="Graziano J."/>
            <person name="Lasker B."/>
            <person name="Whitney A.M."/>
            <person name="Mcquiston J.R."/>
        </authorList>
    </citation>
    <scope>NUCLEOTIDE SEQUENCE [LARGE SCALE GENOMIC DNA]</scope>
    <source>
        <strain evidence="2 3">G4071</strain>
    </source>
</reference>
<evidence type="ECO:0000313" key="3">
    <source>
        <dbReference type="Proteomes" id="UP000064412"/>
    </source>
</evidence>
<name>A0AAQ1PLB5_ELIMR</name>
<evidence type="ECO:0008006" key="4">
    <source>
        <dbReference type="Google" id="ProtNLM"/>
    </source>
</evidence>
<sequence length="182" mass="20790">MVINSSDYPFKTATINWYFLSVTGILSFITGLYLLIIPVDIYRILVPLFQIVFATIGLGGIIFTTKDQKTIRSIIPYLCYIVIILITTYSFTFSSNKVMGLISLYCYIKFLSITIKLKKYNSLKMNTINIIINLIGFLFSLMLIVCTLAENLYVKIILVFCYILYGISSFFISLELKALSRP</sequence>
<feature type="transmembrane region" description="Helical" evidence="1">
    <location>
        <begin position="41"/>
        <end position="62"/>
    </location>
</feature>
<feature type="transmembrane region" description="Helical" evidence="1">
    <location>
        <begin position="98"/>
        <end position="115"/>
    </location>
</feature>